<evidence type="ECO:0000313" key="2">
    <source>
        <dbReference type="EMBL" id="PIR43027.1"/>
    </source>
</evidence>
<dbReference type="EMBL" id="PCXU01000043">
    <property type="protein sequence ID" value="PIR43027.1"/>
    <property type="molecule type" value="Genomic_DNA"/>
</dbReference>
<keyword evidence="1" id="KW-0472">Membrane</keyword>
<keyword evidence="1" id="KW-0812">Transmembrane</keyword>
<feature type="transmembrane region" description="Helical" evidence="1">
    <location>
        <begin position="76"/>
        <end position="96"/>
    </location>
</feature>
<protein>
    <submittedName>
        <fullName evidence="2">Uncharacterized protein</fullName>
    </submittedName>
</protein>
<keyword evidence="1" id="KW-1133">Transmembrane helix</keyword>
<feature type="transmembrane region" description="Helical" evidence="1">
    <location>
        <begin position="33"/>
        <end position="56"/>
    </location>
</feature>
<accession>A0A2H0R972</accession>
<dbReference type="Proteomes" id="UP000230214">
    <property type="component" value="Unassembled WGS sequence"/>
</dbReference>
<evidence type="ECO:0000313" key="3">
    <source>
        <dbReference type="Proteomes" id="UP000230214"/>
    </source>
</evidence>
<evidence type="ECO:0000256" key="1">
    <source>
        <dbReference type="SAM" id="Phobius"/>
    </source>
</evidence>
<name>A0A2H0R972_UNCKA</name>
<dbReference type="AlphaFoldDB" id="A0A2H0R972"/>
<gene>
    <name evidence="2" type="ORF">COV24_04865</name>
</gene>
<sequence>MNVFTAFMEKPENVRFATQEPGEKIIFVLRRHFITNFGWIFFSILGLILPVFYMQYSLDNPETMQFIPSNLENTFIIAWYVVDLIYVIERFITWYFNVYIVTDRRVIDIDFVPLFQKRISEATYANVEDTSFSMNNLFQTIFNYGDVFMQTAAEKREFDFHDVPNPSIVQDKISNLAAAAGNRGE</sequence>
<proteinExistence type="predicted"/>
<organism evidence="2 3">
    <name type="scientific">candidate division WWE3 bacterium CG10_big_fil_rev_8_21_14_0_10_32_10</name>
    <dbReference type="NCBI Taxonomy" id="1975090"/>
    <lineage>
        <taxon>Bacteria</taxon>
        <taxon>Katanobacteria</taxon>
    </lineage>
</organism>
<reference evidence="2 3" key="1">
    <citation type="submission" date="2017-09" db="EMBL/GenBank/DDBJ databases">
        <title>Depth-based differentiation of microbial function through sediment-hosted aquifers and enrichment of novel symbionts in the deep terrestrial subsurface.</title>
        <authorList>
            <person name="Probst A.J."/>
            <person name="Ladd B."/>
            <person name="Jarett J.K."/>
            <person name="Geller-Mcgrath D.E."/>
            <person name="Sieber C.M."/>
            <person name="Emerson J.B."/>
            <person name="Anantharaman K."/>
            <person name="Thomas B.C."/>
            <person name="Malmstrom R."/>
            <person name="Stieglmeier M."/>
            <person name="Klingl A."/>
            <person name="Woyke T."/>
            <person name="Ryan C.M."/>
            <person name="Banfield J.F."/>
        </authorList>
    </citation>
    <scope>NUCLEOTIDE SEQUENCE [LARGE SCALE GENOMIC DNA]</scope>
    <source>
        <strain evidence="2">CG10_big_fil_rev_8_21_14_0_10_32_10</strain>
    </source>
</reference>
<comment type="caution">
    <text evidence="2">The sequence shown here is derived from an EMBL/GenBank/DDBJ whole genome shotgun (WGS) entry which is preliminary data.</text>
</comment>